<dbReference type="InterPro" id="IPR002227">
    <property type="entry name" value="Tyrosinase_Cu-bd"/>
</dbReference>
<dbReference type="PROSITE" id="PS00497">
    <property type="entry name" value="TYROSINASE_1"/>
    <property type="match status" value="1"/>
</dbReference>
<feature type="signal peptide" evidence="4">
    <location>
        <begin position="1"/>
        <end position="17"/>
    </location>
</feature>
<feature type="compositionally biased region" description="Pro residues" evidence="3">
    <location>
        <begin position="26"/>
        <end position="42"/>
    </location>
</feature>
<dbReference type="PANTHER" id="PTHR11474:SF125">
    <property type="entry name" value="N-ACETYL-6-HYDROXYTRYPTOPHAN OXIDASE IVOB-RELATED"/>
    <property type="match status" value="1"/>
</dbReference>
<evidence type="ECO:0000256" key="2">
    <source>
        <dbReference type="ARBA" id="ARBA00023002"/>
    </source>
</evidence>
<accession>A0AAN6M7L2</accession>
<protein>
    <recommendedName>
        <fullName evidence="5 6">Tyrosinase copper-binding domain-containing protein</fullName>
    </recommendedName>
</protein>
<dbReference type="SUPFAM" id="SSF48056">
    <property type="entry name" value="Di-copper centre-containing domain"/>
    <property type="match status" value="1"/>
</dbReference>
<keyword evidence="4" id="KW-0732">Signal</keyword>
<dbReference type="EMBL" id="WVTA01000002">
    <property type="protein sequence ID" value="KAK3215852.1"/>
    <property type="molecule type" value="Genomic_DNA"/>
</dbReference>
<dbReference type="GO" id="GO:0016491">
    <property type="term" value="F:oxidoreductase activity"/>
    <property type="evidence" value="ECO:0007669"/>
    <property type="project" value="UniProtKB-KW"/>
</dbReference>
<dbReference type="PROSITE" id="PS00498">
    <property type="entry name" value="TYROSINASE_2"/>
    <property type="match status" value="1"/>
</dbReference>
<evidence type="ECO:0000259" key="5">
    <source>
        <dbReference type="PROSITE" id="PS00497"/>
    </source>
</evidence>
<dbReference type="GO" id="GO:0046872">
    <property type="term" value="F:metal ion binding"/>
    <property type="evidence" value="ECO:0007669"/>
    <property type="project" value="UniProtKB-KW"/>
</dbReference>
<evidence type="ECO:0000313" key="8">
    <source>
        <dbReference type="Proteomes" id="UP001280581"/>
    </source>
</evidence>
<evidence type="ECO:0000259" key="6">
    <source>
        <dbReference type="PROSITE" id="PS00498"/>
    </source>
</evidence>
<keyword evidence="8" id="KW-1185">Reference proteome</keyword>
<gene>
    <name evidence="7" type="ORF">GRF29_8g1272387</name>
</gene>
<dbReference type="PANTHER" id="PTHR11474">
    <property type="entry name" value="TYROSINASE FAMILY MEMBER"/>
    <property type="match status" value="1"/>
</dbReference>
<organism evidence="7 8">
    <name type="scientific">Pseudopithomyces chartarum</name>
    <dbReference type="NCBI Taxonomy" id="1892770"/>
    <lineage>
        <taxon>Eukaryota</taxon>
        <taxon>Fungi</taxon>
        <taxon>Dikarya</taxon>
        <taxon>Ascomycota</taxon>
        <taxon>Pezizomycotina</taxon>
        <taxon>Dothideomycetes</taxon>
        <taxon>Pleosporomycetidae</taxon>
        <taxon>Pleosporales</taxon>
        <taxon>Massarineae</taxon>
        <taxon>Didymosphaeriaceae</taxon>
        <taxon>Pseudopithomyces</taxon>
    </lineage>
</organism>
<feature type="region of interest" description="Disordered" evidence="3">
    <location>
        <begin position="23"/>
        <end position="49"/>
    </location>
</feature>
<dbReference type="InterPro" id="IPR050316">
    <property type="entry name" value="Tyrosinase/Hemocyanin"/>
</dbReference>
<evidence type="ECO:0000256" key="3">
    <source>
        <dbReference type="SAM" id="MobiDB-lite"/>
    </source>
</evidence>
<dbReference type="Gene3D" id="1.10.1280.10">
    <property type="entry name" value="Di-copper center containing domain from catechol oxidase"/>
    <property type="match status" value="1"/>
</dbReference>
<feature type="chain" id="PRO_5042858929" description="Tyrosinase copper-binding domain-containing protein" evidence="4">
    <location>
        <begin position="18"/>
        <end position="413"/>
    </location>
</feature>
<feature type="domain" description="Tyrosinase copper-binding" evidence="5">
    <location>
        <begin position="139"/>
        <end position="156"/>
    </location>
</feature>
<feature type="domain" description="Tyrosinase copper-binding" evidence="6">
    <location>
        <begin position="335"/>
        <end position="346"/>
    </location>
</feature>
<dbReference type="PRINTS" id="PR00092">
    <property type="entry name" value="TYROSINASE"/>
</dbReference>
<evidence type="ECO:0000313" key="7">
    <source>
        <dbReference type="EMBL" id="KAK3215852.1"/>
    </source>
</evidence>
<dbReference type="AlphaFoldDB" id="A0AAN6M7L2"/>
<name>A0AAN6M7L2_9PLEO</name>
<keyword evidence="2" id="KW-0560">Oxidoreductase</keyword>
<keyword evidence="1" id="KW-0479">Metal-binding</keyword>
<sequence>MKLSTFAAAAVVGTAIGAPLGGNCPRGPPAPPAPPAGGPPAPVGSSSSAKTDALAVKGALNLAAYALSHGLPNTVCTKENASVRREWSTFSPQEKKDYISAVQCLTKKPSKTPSSLAPGAKTRYDDFVATHINQTLTIHGTGNFLSWHRYFTWAYEQALKNECGYKGSQPYYSWPKWAADPTKSPVFDGSDLSMSGDGAPQPGRNNTCIPSNDLCQISLTPGNGGGCVTSGPFKDSFQVNLGPVAPVLTDFTPNPDFTGLGYNPRCLRRDISKAASSKWSTDEQVSSLITDFKDFASFSTRMQGDFPNGFLGVHTAGHFTAGGDPGGDLFASPGDPYFYFHHAMIDRVWWIWQNQDIANRQYAIGATITVNNQPPSRNATLDDIIDLGYVGTKPVTIRDASNTLAGPFCYVYV</sequence>
<comment type="caution">
    <text evidence="7">The sequence shown here is derived from an EMBL/GenBank/DDBJ whole genome shotgun (WGS) entry which is preliminary data.</text>
</comment>
<proteinExistence type="predicted"/>
<reference evidence="7 8" key="1">
    <citation type="submission" date="2021-02" db="EMBL/GenBank/DDBJ databases">
        <title>Genome assembly of Pseudopithomyces chartarum.</title>
        <authorList>
            <person name="Jauregui R."/>
            <person name="Singh J."/>
            <person name="Voisey C."/>
        </authorList>
    </citation>
    <scope>NUCLEOTIDE SEQUENCE [LARGE SCALE GENOMIC DNA]</scope>
    <source>
        <strain evidence="7 8">AGR01</strain>
    </source>
</reference>
<dbReference type="InterPro" id="IPR008922">
    <property type="entry name" value="Di-copper_centre_dom_sf"/>
</dbReference>
<evidence type="ECO:0000256" key="1">
    <source>
        <dbReference type="ARBA" id="ARBA00022723"/>
    </source>
</evidence>
<dbReference type="Pfam" id="PF00264">
    <property type="entry name" value="Tyrosinase"/>
    <property type="match status" value="1"/>
</dbReference>
<evidence type="ECO:0000256" key="4">
    <source>
        <dbReference type="SAM" id="SignalP"/>
    </source>
</evidence>
<dbReference type="Proteomes" id="UP001280581">
    <property type="component" value="Unassembled WGS sequence"/>
</dbReference>